<dbReference type="PANTHER" id="PTHR12147">
    <property type="entry name" value="METALLOPEPTIDASE M28 FAMILY MEMBER"/>
    <property type="match status" value="1"/>
</dbReference>
<evidence type="ECO:0000313" key="3">
    <source>
        <dbReference type="Proteomes" id="UP000574276"/>
    </source>
</evidence>
<evidence type="ECO:0000313" key="2">
    <source>
        <dbReference type="EMBL" id="MBB2183301.1"/>
    </source>
</evidence>
<evidence type="ECO:0000259" key="1">
    <source>
        <dbReference type="Pfam" id="PF04389"/>
    </source>
</evidence>
<dbReference type="RefSeq" id="WP_228352970.1">
    <property type="nucleotide sequence ID" value="NZ_JACEGA010000001.1"/>
</dbReference>
<proteinExistence type="predicted"/>
<reference evidence="2 3" key="1">
    <citation type="submission" date="2020-07" db="EMBL/GenBank/DDBJ databases">
        <title>Characterization and genome sequencing of isolate MD1, a novel member within the family Lachnospiraceae.</title>
        <authorList>
            <person name="Rettenmaier R."/>
            <person name="Di Bello L."/>
            <person name="Zinser C."/>
            <person name="Scheitz K."/>
            <person name="Liebl W."/>
            <person name="Zverlov V."/>
        </authorList>
    </citation>
    <scope>NUCLEOTIDE SEQUENCE [LARGE SCALE GENOMIC DNA]</scope>
    <source>
        <strain evidence="2 3">MD1</strain>
    </source>
</reference>
<sequence length="388" mass="43181">MELLEKIAKPRPVGTNQNQEITEYIEAYLKSIGYATSKIPFQCKVWESKDSYLMIDGMKLALQVSPFSEEFHGTGTAIIARNINELQKVECKNQILLLTEELAQEPLQPKNFPFYYPENHKAIIECLEAKKPSAMIAITGGTSMSGIRPFPLIEDGNFHIPVASLDKEIFLEIEGKVLDKEMELSIVSKNEITTAYQLIASRKVANPKGTIVICAHMDSKYNTDGALDNASGVATMLYAAKGIETDRYNIDIVPFNSEEYYDPQGELFYLEEIQKSNKEVSLLVNIDTVAHVGSKVAVASFNLTENEQMEFENTMRSCTNIVNGQPWYAGDHAAFAYSGAKCILLSASDLFEGCLSYTHCPKDTIDLVDATLIENAAEFICKIVNAYN</sequence>
<dbReference type="GO" id="GO:0008235">
    <property type="term" value="F:metalloexopeptidase activity"/>
    <property type="evidence" value="ECO:0007669"/>
    <property type="project" value="InterPro"/>
</dbReference>
<dbReference type="PANTHER" id="PTHR12147:SF26">
    <property type="entry name" value="PEPTIDASE M28 DOMAIN-CONTAINING PROTEIN"/>
    <property type="match status" value="1"/>
</dbReference>
<dbReference type="InterPro" id="IPR045175">
    <property type="entry name" value="M28_fam"/>
</dbReference>
<dbReference type="SUPFAM" id="SSF53187">
    <property type="entry name" value="Zn-dependent exopeptidases"/>
    <property type="match status" value="1"/>
</dbReference>
<dbReference type="AlphaFoldDB" id="A0A839K3P5"/>
<gene>
    <name evidence="2" type="ORF">H0486_10460</name>
</gene>
<dbReference type="Gene3D" id="3.40.630.10">
    <property type="entry name" value="Zn peptidases"/>
    <property type="match status" value="1"/>
</dbReference>
<keyword evidence="3" id="KW-1185">Reference proteome</keyword>
<dbReference type="EMBL" id="JACEGA010000001">
    <property type="protein sequence ID" value="MBB2183301.1"/>
    <property type="molecule type" value="Genomic_DNA"/>
</dbReference>
<comment type="caution">
    <text evidence="2">The sequence shown here is derived from an EMBL/GenBank/DDBJ whole genome shotgun (WGS) entry which is preliminary data.</text>
</comment>
<dbReference type="InterPro" id="IPR007484">
    <property type="entry name" value="Peptidase_M28"/>
</dbReference>
<dbReference type="Gene3D" id="3.50.30.30">
    <property type="match status" value="1"/>
</dbReference>
<accession>A0A839K3P5</accession>
<protein>
    <submittedName>
        <fullName evidence="2">M28 family peptidase</fullName>
    </submittedName>
</protein>
<feature type="domain" description="Peptidase M28" evidence="1">
    <location>
        <begin position="199"/>
        <end position="383"/>
    </location>
</feature>
<dbReference type="Pfam" id="PF04389">
    <property type="entry name" value="Peptidase_M28"/>
    <property type="match status" value="1"/>
</dbReference>
<name>A0A839K3P5_9FIRM</name>
<organism evidence="2 3">
    <name type="scientific">Variimorphobacter saccharofermentans</name>
    <dbReference type="NCBI Taxonomy" id="2755051"/>
    <lineage>
        <taxon>Bacteria</taxon>
        <taxon>Bacillati</taxon>
        <taxon>Bacillota</taxon>
        <taxon>Clostridia</taxon>
        <taxon>Lachnospirales</taxon>
        <taxon>Lachnospiraceae</taxon>
        <taxon>Variimorphobacter</taxon>
    </lineage>
</organism>
<dbReference type="Proteomes" id="UP000574276">
    <property type="component" value="Unassembled WGS sequence"/>
</dbReference>
<dbReference type="GO" id="GO:0006508">
    <property type="term" value="P:proteolysis"/>
    <property type="evidence" value="ECO:0007669"/>
    <property type="project" value="InterPro"/>
</dbReference>